<evidence type="ECO:0000313" key="2">
    <source>
        <dbReference type="Proteomes" id="UP001054945"/>
    </source>
</evidence>
<dbReference type="Proteomes" id="UP001054945">
    <property type="component" value="Unassembled WGS sequence"/>
</dbReference>
<sequence length="66" mass="7138">MDANTAEDAAETEKQLKIKSALSAPGAEFVPNPLSDILPRNPMMQTFFADSIVLVPDEIGKHISIL</sequence>
<reference evidence="1 2" key="1">
    <citation type="submission" date="2021-06" db="EMBL/GenBank/DDBJ databases">
        <title>Caerostris extrusa draft genome.</title>
        <authorList>
            <person name="Kono N."/>
            <person name="Arakawa K."/>
        </authorList>
    </citation>
    <scope>NUCLEOTIDE SEQUENCE [LARGE SCALE GENOMIC DNA]</scope>
</reference>
<proteinExistence type="predicted"/>
<protein>
    <submittedName>
        <fullName evidence="1">Uncharacterized protein</fullName>
    </submittedName>
</protein>
<dbReference type="AlphaFoldDB" id="A0AAV4S6K6"/>
<evidence type="ECO:0000313" key="1">
    <source>
        <dbReference type="EMBL" id="GIY28716.1"/>
    </source>
</evidence>
<dbReference type="EMBL" id="BPLR01008978">
    <property type="protein sequence ID" value="GIY28716.1"/>
    <property type="molecule type" value="Genomic_DNA"/>
</dbReference>
<keyword evidence="2" id="KW-1185">Reference proteome</keyword>
<accession>A0AAV4S6K6</accession>
<organism evidence="1 2">
    <name type="scientific">Caerostris extrusa</name>
    <name type="common">Bark spider</name>
    <name type="synonym">Caerostris bankana</name>
    <dbReference type="NCBI Taxonomy" id="172846"/>
    <lineage>
        <taxon>Eukaryota</taxon>
        <taxon>Metazoa</taxon>
        <taxon>Ecdysozoa</taxon>
        <taxon>Arthropoda</taxon>
        <taxon>Chelicerata</taxon>
        <taxon>Arachnida</taxon>
        <taxon>Araneae</taxon>
        <taxon>Araneomorphae</taxon>
        <taxon>Entelegynae</taxon>
        <taxon>Araneoidea</taxon>
        <taxon>Araneidae</taxon>
        <taxon>Caerostris</taxon>
    </lineage>
</organism>
<comment type="caution">
    <text evidence="1">The sequence shown here is derived from an EMBL/GenBank/DDBJ whole genome shotgun (WGS) entry which is preliminary data.</text>
</comment>
<name>A0AAV4S6K6_CAEEX</name>
<gene>
    <name evidence="1" type="ORF">CEXT_196551</name>
</gene>